<dbReference type="InParanoid" id="A0A6I8T608"/>
<dbReference type="Proteomes" id="UP000008820">
    <property type="component" value="Chromosome 2"/>
</dbReference>
<protein>
    <submittedName>
        <fullName evidence="1">Uncharacterized protein</fullName>
    </submittedName>
</protein>
<reference evidence="1 2" key="1">
    <citation type="submission" date="2017-06" db="EMBL/GenBank/DDBJ databases">
        <title>Aedes aegypti genome working group (AGWG) sequencing and assembly.</title>
        <authorList>
            <consortium name="Aedes aegypti Genome Working Group (AGWG)"/>
            <person name="Matthews B.J."/>
        </authorList>
    </citation>
    <scope>NUCLEOTIDE SEQUENCE [LARGE SCALE GENOMIC DNA]</scope>
    <source>
        <strain evidence="1 2">LVP_AGWG</strain>
    </source>
</reference>
<gene>
    <name evidence="1" type="primary">5576989</name>
</gene>
<dbReference type="EnsemblMetazoa" id="AAEL003088-RB">
    <property type="protein sequence ID" value="AAEL003088-PB"/>
    <property type="gene ID" value="AAEL003088"/>
</dbReference>
<evidence type="ECO:0000313" key="1">
    <source>
        <dbReference type="EnsemblMetazoa" id="AAEL003088-PB"/>
    </source>
</evidence>
<proteinExistence type="predicted"/>
<dbReference type="FunCoup" id="A0A6I8T608">
    <property type="interactions" value="25"/>
</dbReference>
<name>A0A6I8T608_AEDAE</name>
<evidence type="ECO:0000313" key="2">
    <source>
        <dbReference type="Proteomes" id="UP000008820"/>
    </source>
</evidence>
<accession>A0A6I8T608</accession>
<organism evidence="1 2">
    <name type="scientific">Aedes aegypti</name>
    <name type="common">Yellowfever mosquito</name>
    <name type="synonym">Culex aegypti</name>
    <dbReference type="NCBI Taxonomy" id="7159"/>
    <lineage>
        <taxon>Eukaryota</taxon>
        <taxon>Metazoa</taxon>
        <taxon>Ecdysozoa</taxon>
        <taxon>Arthropoda</taxon>
        <taxon>Hexapoda</taxon>
        <taxon>Insecta</taxon>
        <taxon>Pterygota</taxon>
        <taxon>Neoptera</taxon>
        <taxon>Endopterygota</taxon>
        <taxon>Diptera</taxon>
        <taxon>Nematocera</taxon>
        <taxon>Culicoidea</taxon>
        <taxon>Culicidae</taxon>
        <taxon>Culicinae</taxon>
        <taxon>Aedini</taxon>
        <taxon>Aedes</taxon>
        <taxon>Stegomyia</taxon>
    </lineage>
</organism>
<dbReference type="AlphaFoldDB" id="A0A6I8T608"/>
<reference evidence="1" key="2">
    <citation type="submission" date="2020-05" db="UniProtKB">
        <authorList>
            <consortium name="EnsemblMetazoa"/>
        </authorList>
    </citation>
    <scope>IDENTIFICATION</scope>
    <source>
        <strain evidence="1">LVP_AGWG</strain>
    </source>
</reference>
<keyword evidence="2" id="KW-1185">Reference proteome</keyword>
<dbReference type="OrthoDB" id="8047450at2759"/>
<sequence length="633" mass="73557">MSLTDEIVRFKLWATKMGCPLEKIPSDDSLKKCIRGKQSILFQQIVSGILPKQEIATMRNNVLAAKLKQYQALGGVIAKSKMFQMPDELQRYEKVERLKDKCAETRTRILRSKATMEALTDKINEKNIQKVQTNTKLGETTDKLALYKAMDNSLLKESEKEIEIKHLIERSMPVRASESPKIKSDAEEAVQTCLKYLEDFYSKFSELKQEGSKQAQQKLWSNIRSALKGIPNHLLWSVVMEMKERQLAEISQADSQQNDHEKDNALSAQDVLQINMAKLCGSHVNLFIDVVAMKRAIQMMKDDYLAKYTPFAQMLETKMNLLNMMDDEAEEILEDYMFQSTSKDYNQGQLDFLSKEIERKKQEIKIQSSKLENHEQLLAQLRDIYGEIDTCSERIQEEIQQLNQIKEKISYFKRYSRYTVHNMRQKTTNLSINMPDQTINLTKLEGNTLTNIPAYAPANLPPYSTELSTFAEILFHKFYRYNKSFLLSLKTNICLSVGNDSSALMSFLPNCFSSAETSIHQMRSLIKFDEFIRTFVLDLKPELDTVVVDEAYYHQLWKANHEKICQHLDEIEAIATNTQQVIEKGRVYYNFVLANPLRKYVPPKKLFNGRNYREYENEYLMYYRMIHGPIAGQ</sequence>